<feature type="chain" id="PRO_5005601891" evidence="5">
    <location>
        <begin position="26"/>
        <end position="192"/>
    </location>
</feature>
<dbReference type="Gene3D" id="1.25.40.20">
    <property type="entry name" value="Ankyrin repeat-containing domain"/>
    <property type="match status" value="2"/>
</dbReference>
<evidence type="ECO:0000256" key="2">
    <source>
        <dbReference type="ARBA" id="ARBA00023043"/>
    </source>
</evidence>
<dbReference type="PROSITE" id="PS50088">
    <property type="entry name" value="ANK_REPEAT"/>
    <property type="match status" value="2"/>
</dbReference>
<feature type="repeat" description="ANK" evidence="3">
    <location>
        <begin position="57"/>
        <end position="89"/>
    </location>
</feature>
<gene>
    <name evidence="6" type="ORF">Ctob_002608</name>
</gene>
<keyword evidence="7" id="KW-1185">Reference proteome</keyword>
<dbReference type="InterPro" id="IPR002110">
    <property type="entry name" value="Ankyrin_rpt"/>
</dbReference>
<reference evidence="7" key="1">
    <citation type="journal article" date="2015" name="PLoS Genet.">
        <title>Genome Sequence and Transcriptome Analyses of Chrysochromulina tobin: Metabolic Tools for Enhanced Algal Fitness in the Prominent Order Prymnesiales (Haptophyceae).</title>
        <authorList>
            <person name="Hovde B.T."/>
            <person name="Deodato C.R."/>
            <person name="Hunsperger H.M."/>
            <person name="Ryken S.A."/>
            <person name="Yost W."/>
            <person name="Jha R.K."/>
            <person name="Patterson J."/>
            <person name="Monnat R.J. Jr."/>
            <person name="Barlow S.B."/>
            <person name="Starkenburg S.R."/>
            <person name="Cattolico R.A."/>
        </authorList>
    </citation>
    <scope>NUCLEOTIDE SEQUENCE</scope>
    <source>
        <strain evidence="7">CCMP291</strain>
    </source>
</reference>
<accession>A0A0M0JM80</accession>
<evidence type="ECO:0000256" key="5">
    <source>
        <dbReference type="SAM" id="SignalP"/>
    </source>
</evidence>
<dbReference type="AlphaFoldDB" id="A0A0M0JM80"/>
<feature type="repeat" description="ANK" evidence="3">
    <location>
        <begin position="24"/>
        <end position="56"/>
    </location>
</feature>
<keyword evidence="2 3" id="KW-0040">ANK repeat</keyword>
<evidence type="ECO:0000256" key="4">
    <source>
        <dbReference type="SAM" id="MobiDB-lite"/>
    </source>
</evidence>
<keyword evidence="5" id="KW-0732">Signal</keyword>
<dbReference type="Proteomes" id="UP000037460">
    <property type="component" value="Unassembled WGS sequence"/>
</dbReference>
<dbReference type="SMART" id="SM00248">
    <property type="entry name" value="ANK"/>
    <property type="match status" value="4"/>
</dbReference>
<organism evidence="6 7">
    <name type="scientific">Chrysochromulina tobinii</name>
    <dbReference type="NCBI Taxonomy" id="1460289"/>
    <lineage>
        <taxon>Eukaryota</taxon>
        <taxon>Haptista</taxon>
        <taxon>Haptophyta</taxon>
        <taxon>Prymnesiophyceae</taxon>
        <taxon>Prymnesiales</taxon>
        <taxon>Chrysochromulinaceae</taxon>
        <taxon>Chrysochromulina</taxon>
    </lineage>
</organism>
<evidence type="ECO:0000313" key="7">
    <source>
        <dbReference type="Proteomes" id="UP000037460"/>
    </source>
</evidence>
<dbReference type="PANTHER" id="PTHR24198:SF165">
    <property type="entry name" value="ANKYRIN REPEAT-CONTAINING PROTEIN-RELATED"/>
    <property type="match status" value="1"/>
</dbReference>
<dbReference type="PANTHER" id="PTHR24198">
    <property type="entry name" value="ANKYRIN REPEAT AND PROTEIN KINASE DOMAIN-CONTAINING PROTEIN"/>
    <property type="match status" value="1"/>
</dbReference>
<proteinExistence type="predicted"/>
<dbReference type="EMBL" id="JWZX01002696">
    <property type="protein sequence ID" value="KOO27590.1"/>
    <property type="molecule type" value="Genomic_DNA"/>
</dbReference>
<name>A0A0M0JM80_9EUKA</name>
<sequence length="192" mass="20089">MNTNESSSRLFIVALSLAGLPRTFATTPLHAAVEQNDPTAVRTALADGANINELSEAGQTPLLHAAEADKLRAAASLMKMGADASIRGPTADGSLHLPPMHAAAAKGHAKIIKMLLRYEVDAIGVESDGLAPIHRASLGADAGHTDAVFALLDGNVPPDQPTSDGRQPIQLSGNGNTRQLLNEALREKRRRG</sequence>
<evidence type="ECO:0000256" key="1">
    <source>
        <dbReference type="ARBA" id="ARBA00022737"/>
    </source>
</evidence>
<dbReference type="PROSITE" id="PS50297">
    <property type="entry name" value="ANK_REP_REGION"/>
    <property type="match status" value="1"/>
</dbReference>
<feature type="compositionally biased region" description="Polar residues" evidence="4">
    <location>
        <begin position="161"/>
        <end position="177"/>
    </location>
</feature>
<keyword evidence="1" id="KW-0677">Repeat</keyword>
<protein>
    <submittedName>
        <fullName evidence="6">Uncharacterized protein</fullName>
    </submittedName>
</protein>
<dbReference type="SUPFAM" id="SSF48403">
    <property type="entry name" value="Ankyrin repeat"/>
    <property type="match status" value="1"/>
</dbReference>
<feature type="signal peptide" evidence="5">
    <location>
        <begin position="1"/>
        <end position="25"/>
    </location>
</feature>
<dbReference type="Pfam" id="PF12796">
    <property type="entry name" value="Ank_2"/>
    <property type="match status" value="1"/>
</dbReference>
<dbReference type="InterPro" id="IPR036770">
    <property type="entry name" value="Ankyrin_rpt-contain_sf"/>
</dbReference>
<evidence type="ECO:0000313" key="6">
    <source>
        <dbReference type="EMBL" id="KOO27590.1"/>
    </source>
</evidence>
<dbReference type="OrthoDB" id="539099at2759"/>
<dbReference type="Pfam" id="PF00023">
    <property type="entry name" value="Ank"/>
    <property type="match status" value="1"/>
</dbReference>
<comment type="caution">
    <text evidence="6">The sequence shown here is derived from an EMBL/GenBank/DDBJ whole genome shotgun (WGS) entry which is preliminary data.</text>
</comment>
<feature type="region of interest" description="Disordered" evidence="4">
    <location>
        <begin position="154"/>
        <end position="177"/>
    </location>
</feature>
<evidence type="ECO:0000256" key="3">
    <source>
        <dbReference type="PROSITE-ProRule" id="PRU00023"/>
    </source>
</evidence>